<dbReference type="Gene3D" id="3.40.190.10">
    <property type="entry name" value="Periplasmic binding protein-like II"/>
    <property type="match status" value="1"/>
</dbReference>
<name>A0A4R2P6H4_9BACL</name>
<keyword evidence="5" id="KW-0571">Peptide transport</keyword>
<dbReference type="EMBL" id="SLXK01000008">
    <property type="protein sequence ID" value="TCP29754.1"/>
    <property type="molecule type" value="Genomic_DNA"/>
</dbReference>
<evidence type="ECO:0000256" key="3">
    <source>
        <dbReference type="ARBA" id="ARBA00022448"/>
    </source>
</evidence>
<organism evidence="8 9">
    <name type="scientific">Scopulibacillus darangshiensis</name>
    <dbReference type="NCBI Taxonomy" id="442528"/>
    <lineage>
        <taxon>Bacteria</taxon>
        <taxon>Bacillati</taxon>
        <taxon>Bacillota</taxon>
        <taxon>Bacilli</taxon>
        <taxon>Bacillales</taxon>
        <taxon>Sporolactobacillaceae</taxon>
        <taxon>Scopulibacillus</taxon>
    </lineage>
</organism>
<evidence type="ECO:0000256" key="5">
    <source>
        <dbReference type="ARBA" id="ARBA00022856"/>
    </source>
</evidence>
<dbReference type="PROSITE" id="PS51257">
    <property type="entry name" value="PROKAR_LIPOPROTEIN"/>
    <property type="match status" value="1"/>
</dbReference>
<keyword evidence="3" id="KW-0813">Transport</keyword>
<feature type="signal peptide" evidence="6">
    <location>
        <begin position="1"/>
        <end position="22"/>
    </location>
</feature>
<reference evidence="8 9" key="1">
    <citation type="submission" date="2019-03" db="EMBL/GenBank/DDBJ databases">
        <title>Genomic Encyclopedia of Type Strains, Phase IV (KMG-IV): sequencing the most valuable type-strain genomes for metagenomic binning, comparative biology and taxonomic classification.</title>
        <authorList>
            <person name="Goeker M."/>
        </authorList>
    </citation>
    <scope>NUCLEOTIDE SEQUENCE [LARGE SCALE GENOMIC DNA]</scope>
    <source>
        <strain evidence="8 9">DSM 19377</strain>
    </source>
</reference>
<keyword evidence="4 6" id="KW-0732">Signal</keyword>
<dbReference type="OrthoDB" id="9801912at2"/>
<comment type="similarity">
    <text evidence="2">Belongs to the bacterial solute-binding protein 5 family.</text>
</comment>
<evidence type="ECO:0000256" key="6">
    <source>
        <dbReference type="SAM" id="SignalP"/>
    </source>
</evidence>
<evidence type="ECO:0000256" key="1">
    <source>
        <dbReference type="ARBA" id="ARBA00004196"/>
    </source>
</evidence>
<dbReference type="SUPFAM" id="SSF53850">
    <property type="entry name" value="Periplasmic binding protein-like II"/>
    <property type="match status" value="1"/>
</dbReference>
<dbReference type="PIRSF" id="PIRSF002741">
    <property type="entry name" value="MppA"/>
    <property type="match status" value="1"/>
</dbReference>
<dbReference type="FunFam" id="3.90.76.10:FF:000001">
    <property type="entry name" value="Oligopeptide ABC transporter substrate-binding protein"/>
    <property type="match status" value="1"/>
</dbReference>
<dbReference type="Gene3D" id="3.90.76.10">
    <property type="entry name" value="Dipeptide-binding Protein, Domain 1"/>
    <property type="match status" value="1"/>
</dbReference>
<dbReference type="CDD" id="cd08504">
    <property type="entry name" value="PBP2_OppA"/>
    <property type="match status" value="1"/>
</dbReference>
<dbReference type="Gene3D" id="3.10.105.10">
    <property type="entry name" value="Dipeptide-binding Protein, Domain 3"/>
    <property type="match status" value="1"/>
</dbReference>
<dbReference type="InterPro" id="IPR039424">
    <property type="entry name" value="SBP_5"/>
</dbReference>
<dbReference type="PANTHER" id="PTHR30290:SF10">
    <property type="entry name" value="PERIPLASMIC OLIGOPEPTIDE-BINDING PROTEIN-RELATED"/>
    <property type="match status" value="1"/>
</dbReference>
<dbReference type="InterPro" id="IPR030678">
    <property type="entry name" value="Peptide/Ni-bd"/>
</dbReference>
<keyword evidence="9" id="KW-1185">Reference proteome</keyword>
<protein>
    <submittedName>
        <fullName evidence="8">Oligopeptide transport system substrate-binding protein</fullName>
    </submittedName>
</protein>
<dbReference type="Pfam" id="PF00496">
    <property type="entry name" value="SBP_bac_5"/>
    <property type="match status" value="1"/>
</dbReference>
<dbReference type="RefSeq" id="WP_132745315.1">
    <property type="nucleotide sequence ID" value="NZ_SLXK01000008.1"/>
</dbReference>
<sequence>MRGKAKWSVLMAVVLVMSLVLSACSSGKGSDGDKKSGSGGDYKQVLNLAETEEIPTLDTVVGDDEVSFNVFATVFEGLYTMNGKNEIVPALAKGDPEIKKAGDNFTYTFKLQEDAKWSNGDPVTANDFVYAWREVVAKDSKAPYSYLFPTLGILNADKILDSKSPMYGKTDKLGVKAIDDHTLQMTLTKKVPYYKSLLQFPTFFPQDKKFREKQGKNYGLEVDNAVYNGPFVLEKWEHNKGWVYKKNPNYWDKENVSLDKINVKVVKELTTRINLYNSGQVDRTALTGDWVDKFKNKKDFDTFPGTSVYYLKYNEKNKYLKNENIRRAIAMSFDKKAYVNKLLKNGSKPANFLVPSDFTKGPDGKDYRDVNGDLIKYDPKKAKEFWEKGKKELGVDKIDLELLAYDGPESKNRSVFMKNQMEKNLPGLSVSIKQQPFKVMLDLEDNLKYDMVTAGWGPDYQDPMTFLDMFVTGNGNNQMAYSNKKYDKKIAFAKSHTGDLQARWKAMLDAEKILLKDDAALAPMYQQGYAYLTKPYVKDYVRHPFGPDYTYKYVSVDKH</sequence>
<keyword evidence="5" id="KW-0653">Protein transport</keyword>
<dbReference type="GO" id="GO:0030288">
    <property type="term" value="C:outer membrane-bounded periplasmic space"/>
    <property type="evidence" value="ECO:0007669"/>
    <property type="project" value="UniProtKB-ARBA"/>
</dbReference>
<dbReference type="Proteomes" id="UP000295416">
    <property type="component" value="Unassembled WGS sequence"/>
</dbReference>
<proteinExistence type="inferred from homology"/>
<dbReference type="GO" id="GO:0043190">
    <property type="term" value="C:ATP-binding cassette (ABC) transporter complex"/>
    <property type="evidence" value="ECO:0007669"/>
    <property type="project" value="InterPro"/>
</dbReference>
<accession>A0A4R2P6H4</accession>
<feature type="domain" description="Solute-binding protein family 5" evidence="7">
    <location>
        <begin position="86"/>
        <end position="477"/>
    </location>
</feature>
<dbReference type="GO" id="GO:0015833">
    <property type="term" value="P:peptide transport"/>
    <property type="evidence" value="ECO:0007669"/>
    <property type="project" value="UniProtKB-KW"/>
</dbReference>
<evidence type="ECO:0000313" key="8">
    <source>
        <dbReference type="EMBL" id="TCP29754.1"/>
    </source>
</evidence>
<dbReference type="InterPro" id="IPR000914">
    <property type="entry name" value="SBP_5_dom"/>
</dbReference>
<evidence type="ECO:0000256" key="2">
    <source>
        <dbReference type="ARBA" id="ARBA00005695"/>
    </source>
</evidence>
<dbReference type="FunFam" id="3.10.105.10:FF:000001">
    <property type="entry name" value="Oligopeptide ABC transporter, oligopeptide-binding protein"/>
    <property type="match status" value="1"/>
</dbReference>
<evidence type="ECO:0000313" key="9">
    <source>
        <dbReference type="Proteomes" id="UP000295416"/>
    </source>
</evidence>
<dbReference type="PANTHER" id="PTHR30290">
    <property type="entry name" value="PERIPLASMIC BINDING COMPONENT OF ABC TRANSPORTER"/>
    <property type="match status" value="1"/>
</dbReference>
<dbReference type="GO" id="GO:1904680">
    <property type="term" value="F:peptide transmembrane transporter activity"/>
    <property type="evidence" value="ECO:0007669"/>
    <property type="project" value="TreeGrafter"/>
</dbReference>
<feature type="chain" id="PRO_5039677420" evidence="6">
    <location>
        <begin position="23"/>
        <end position="559"/>
    </location>
</feature>
<dbReference type="AlphaFoldDB" id="A0A4R2P6H4"/>
<evidence type="ECO:0000256" key="4">
    <source>
        <dbReference type="ARBA" id="ARBA00022729"/>
    </source>
</evidence>
<comment type="caution">
    <text evidence="8">The sequence shown here is derived from an EMBL/GenBank/DDBJ whole genome shotgun (WGS) entry which is preliminary data.</text>
</comment>
<gene>
    <name evidence="8" type="ORF">EV207_10845</name>
</gene>
<comment type="subcellular location">
    <subcellularLocation>
        <location evidence="1">Cell envelope</location>
    </subcellularLocation>
</comment>
<evidence type="ECO:0000259" key="7">
    <source>
        <dbReference type="Pfam" id="PF00496"/>
    </source>
</evidence>